<protein>
    <submittedName>
        <fullName evidence="1">Uncharacterized protein</fullName>
    </submittedName>
</protein>
<proteinExistence type="predicted"/>
<dbReference type="AlphaFoldDB" id="A0A0A9EYR1"/>
<reference evidence="1" key="2">
    <citation type="journal article" date="2015" name="Data Brief">
        <title>Shoot transcriptome of the giant reed, Arundo donax.</title>
        <authorList>
            <person name="Barrero R.A."/>
            <person name="Guerrero F.D."/>
            <person name="Moolhuijzen P."/>
            <person name="Goolsby J.A."/>
            <person name="Tidwell J."/>
            <person name="Bellgard S.E."/>
            <person name="Bellgard M.I."/>
        </authorList>
    </citation>
    <scope>NUCLEOTIDE SEQUENCE</scope>
    <source>
        <tissue evidence="1">Shoot tissue taken approximately 20 cm above the soil surface</tissue>
    </source>
</reference>
<evidence type="ECO:0000313" key="1">
    <source>
        <dbReference type="EMBL" id="JAE01148.1"/>
    </source>
</evidence>
<name>A0A0A9EYR1_ARUDO</name>
<organism evidence="1">
    <name type="scientific">Arundo donax</name>
    <name type="common">Giant reed</name>
    <name type="synonym">Donax arundinaceus</name>
    <dbReference type="NCBI Taxonomy" id="35708"/>
    <lineage>
        <taxon>Eukaryota</taxon>
        <taxon>Viridiplantae</taxon>
        <taxon>Streptophyta</taxon>
        <taxon>Embryophyta</taxon>
        <taxon>Tracheophyta</taxon>
        <taxon>Spermatophyta</taxon>
        <taxon>Magnoliopsida</taxon>
        <taxon>Liliopsida</taxon>
        <taxon>Poales</taxon>
        <taxon>Poaceae</taxon>
        <taxon>PACMAD clade</taxon>
        <taxon>Arundinoideae</taxon>
        <taxon>Arundineae</taxon>
        <taxon>Arundo</taxon>
    </lineage>
</organism>
<accession>A0A0A9EYR1</accession>
<reference evidence="1" key="1">
    <citation type="submission" date="2014-09" db="EMBL/GenBank/DDBJ databases">
        <authorList>
            <person name="Magalhaes I.L.F."/>
            <person name="Oliveira U."/>
            <person name="Santos F.R."/>
            <person name="Vidigal T.H.D.A."/>
            <person name="Brescovit A.D."/>
            <person name="Santos A.J."/>
        </authorList>
    </citation>
    <scope>NUCLEOTIDE SEQUENCE</scope>
    <source>
        <tissue evidence="1">Shoot tissue taken approximately 20 cm above the soil surface</tissue>
    </source>
</reference>
<dbReference type="EMBL" id="GBRH01196748">
    <property type="protein sequence ID" value="JAE01148.1"/>
    <property type="molecule type" value="Transcribed_RNA"/>
</dbReference>
<sequence length="23" mass="2717">MPSRSLMVIPNHYYALNRVLKTI</sequence>